<dbReference type="InterPro" id="IPR045189">
    <property type="entry name" value="UBR4-like"/>
</dbReference>
<evidence type="ECO:0000256" key="1">
    <source>
        <dbReference type="PROSITE-ProRule" id="PRU01388"/>
    </source>
</evidence>
<feature type="region of interest" description="Disordered" evidence="2">
    <location>
        <begin position="319"/>
        <end position="349"/>
    </location>
</feature>
<accession>A0ABN9WSA6</accession>
<dbReference type="PANTHER" id="PTHR21725:SF1">
    <property type="entry name" value="E3 UBIQUITIN-PROTEIN LIGASE UBR4"/>
    <property type="match status" value="1"/>
</dbReference>
<keyword evidence="1" id="KW-0863">Zinc-finger</keyword>
<organism evidence="4 5">
    <name type="scientific">Prorocentrum cordatum</name>
    <dbReference type="NCBI Taxonomy" id="2364126"/>
    <lineage>
        <taxon>Eukaryota</taxon>
        <taxon>Sar</taxon>
        <taxon>Alveolata</taxon>
        <taxon>Dinophyceae</taxon>
        <taxon>Prorocentrales</taxon>
        <taxon>Prorocentraceae</taxon>
        <taxon>Prorocentrum</taxon>
    </lineage>
</organism>
<dbReference type="EMBL" id="CAUYUJ010019075">
    <property type="protein sequence ID" value="CAK0888443.1"/>
    <property type="molecule type" value="Genomic_DNA"/>
</dbReference>
<keyword evidence="5" id="KW-1185">Reference proteome</keyword>
<dbReference type="Pfam" id="PF13764">
    <property type="entry name" value="E3_UbLigase_R4"/>
    <property type="match status" value="1"/>
</dbReference>
<feature type="region of interest" description="UBR4 E3 catalytic module" evidence="1">
    <location>
        <begin position="1"/>
        <end position="207"/>
    </location>
</feature>
<dbReference type="PROSITE" id="PS52043">
    <property type="entry name" value="UBR4_E3"/>
    <property type="match status" value="1"/>
</dbReference>
<dbReference type="InterPro" id="IPR025704">
    <property type="entry name" value="E3_Ub_ligase_UBR4_C"/>
</dbReference>
<keyword evidence="1" id="KW-0862">Zinc</keyword>
<feature type="domain" description="E3 ubiquitin ligase UBR4 C-terminal" evidence="3">
    <location>
        <begin position="24"/>
        <end position="212"/>
    </location>
</feature>
<feature type="compositionally biased region" description="Pro residues" evidence="2">
    <location>
        <begin position="335"/>
        <end position="349"/>
    </location>
</feature>
<comment type="caution">
    <text evidence="4">The sequence shown here is derived from an EMBL/GenBank/DDBJ whole genome shotgun (WGS) entry which is preliminary data.</text>
</comment>
<protein>
    <recommendedName>
        <fullName evidence="3">E3 ubiquitin ligase UBR4 C-terminal domain-containing protein</fullName>
    </recommendedName>
</protein>
<gene>
    <name evidence="4" type="ORF">PCOR1329_LOCUS69238</name>
</gene>
<sequence length="349" mass="36987">AADGAARAARRAPAGRGGGLGVHELEDFEDVAEDLRCCVCQEGYHFQPEEVLCVYIFVKPVAVQAAQVSPEPRAEGEAASYRVAPRFGMCSVSHLTVIHWHCHQSATRAAADMRKPQGEWESATVRNSSSKCNALVPVLGPSLPDAAASRALERHFAHLAQLAKGHSQSVLSRRAACLLQDLRLCFVRMACQESFSVDTGGGGPRHNMCVALVKLQLLTCEESLAGDLANELGELESNVIAPMLDFGDPAEAGGALERYKPAGQAESAHPGHLWAHCALAAALRAATPGGGAGLEWSAGTIWRLLALALEVTRQHGAMKWDLRRGPGSPRGSPQSAPPGSPRWPPQSPG</sequence>
<evidence type="ECO:0000259" key="3">
    <source>
        <dbReference type="Pfam" id="PF13764"/>
    </source>
</evidence>
<feature type="non-terminal residue" evidence="4">
    <location>
        <position position="1"/>
    </location>
</feature>
<proteinExistence type="inferred from homology"/>
<name>A0ABN9WSA6_9DINO</name>
<comment type="similarity">
    <text evidence="1">Belongs to the UBR4 family.</text>
</comment>
<evidence type="ECO:0000313" key="4">
    <source>
        <dbReference type="EMBL" id="CAK0888443.1"/>
    </source>
</evidence>
<reference evidence="4" key="1">
    <citation type="submission" date="2023-10" db="EMBL/GenBank/DDBJ databases">
        <authorList>
            <person name="Chen Y."/>
            <person name="Shah S."/>
            <person name="Dougan E. K."/>
            <person name="Thang M."/>
            <person name="Chan C."/>
        </authorList>
    </citation>
    <scope>NUCLEOTIDE SEQUENCE [LARGE SCALE GENOMIC DNA]</scope>
</reference>
<feature type="non-terminal residue" evidence="4">
    <location>
        <position position="349"/>
    </location>
</feature>
<evidence type="ECO:0000313" key="5">
    <source>
        <dbReference type="Proteomes" id="UP001189429"/>
    </source>
</evidence>
<dbReference type="PANTHER" id="PTHR21725">
    <property type="entry name" value="E3 UBIQUITIN-PROTEIN LIGASE UBR4"/>
    <property type="match status" value="1"/>
</dbReference>
<keyword evidence="1" id="KW-0479">Metal-binding</keyword>
<evidence type="ECO:0000256" key="2">
    <source>
        <dbReference type="SAM" id="MobiDB-lite"/>
    </source>
</evidence>
<dbReference type="Proteomes" id="UP001189429">
    <property type="component" value="Unassembled WGS sequence"/>
</dbReference>